<protein>
    <recommendedName>
        <fullName evidence="1">Probable 2-phosphosulfolactate phosphatase</fullName>
    </recommendedName>
</protein>
<gene>
    <name evidence="2" type="ORF">AURMO_00590</name>
</gene>
<reference evidence="2 3" key="1">
    <citation type="submission" date="2017-10" db="EMBL/GenBank/DDBJ databases">
        <title>Genome of an Actinobacterium that displays light-enhanced growth.</title>
        <authorList>
            <person name="Maresca J.A."/>
            <person name="Hempel P."/>
            <person name="Shevchenko O."/>
            <person name="Miller K.J."/>
            <person name="Hahn M.W."/>
        </authorList>
    </citation>
    <scope>NUCLEOTIDE SEQUENCE [LARGE SCALE GENOMIC DNA]</scope>
    <source>
        <strain evidence="2 3">MWH-Mo1</strain>
    </source>
</reference>
<dbReference type="OrthoDB" id="8588453at2"/>
<evidence type="ECO:0000313" key="3">
    <source>
        <dbReference type="Proteomes" id="UP000246894"/>
    </source>
</evidence>
<dbReference type="InterPro" id="IPR005238">
    <property type="entry name" value="ComB-like"/>
</dbReference>
<dbReference type="Pfam" id="PF04029">
    <property type="entry name" value="2-ph_phosp"/>
    <property type="match status" value="1"/>
</dbReference>
<organism evidence="2 3">
    <name type="scientific">Aurantimicrobium photophilum</name>
    <dbReference type="NCBI Taxonomy" id="1987356"/>
    <lineage>
        <taxon>Bacteria</taxon>
        <taxon>Bacillati</taxon>
        <taxon>Actinomycetota</taxon>
        <taxon>Actinomycetes</taxon>
        <taxon>Micrococcales</taxon>
        <taxon>Microbacteriaceae</taxon>
        <taxon>Aurantimicrobium</taxon>
    </lineage>
</organism>
<dbReference type="GO" id="GO:0050532">
    <property type="term" value="F:2-phosphosulfolactate phosphatase activity"/>
    <property type="evidence" value="ECO:0007669"/>
    <property type="project" value="InterPro"/>
</dbReference>
<keyword evidence="2" id="KW-0378">Hydrolase</keyword>
<dbReference type="AlphaFoldDB" id="A0A2Z3RXE5"/>
<proteinExistence type="predicted"/>
<keyword evidence="3" id="KW-1185">Reference proteome</keyword>
<name>A0A2Z3RXE5_9MICO</name>
<dbReference type="RefSeq" id="WP_110233066.1">
    <property type="nucleotide sequence ID" value="NZ_CP023994.1"/>
</dbReference>
<evidence type="ECO:0000256" key="1">
    <source>
        <dbReference type="ARBA" id="ARBA00021948"/>
    </source>
</evidence>
<dbReference type="KEGG" id="aum:AURMO_00590"/>
<dbReference type="GO" id="GO:0000287">
    <property type="term" value="F:magnesium ion binding"/>
    <property type="evidence" value="ECO:0007669"/>
    <property type="project" value="InterPro"/>
</dbReference>
<dbReference type="EMBL" id="CP023994">
    <property type="protein sequence ID" value="AWR21201.1"/>
    <property type="molecule type" value="Genomic_DNA"/>
</dbReference>
<evidence type="ECO:0000313" key="2">
    <source>
        <dbReference type="EMBL" id="AWR21201.1"/>
    </source>
</evidence>
<dbReference type="Proteomes" id="UP000246894">
    <property type="component" value="Chromosome"/>
</dbReference>
<dbReference type="Gene3D" id="3.90.1560.10">
    <property type="entry name" value="ComB-like"/>
    <property type="match status" value="1"/>
</dbReference>
<sequence length="166" mass="18076">MNRPHYQVMCTWGLSGSQRLSVNPDVVIWVNALSQSAPLPLQLDSFPGDSKVLVGSYFDAFAVADWVANYQLEQQRRVIVLIVYSDAETHNVADELAAGAIIERLAQQGLDAMSPEAAVANAAFSQLRNAAAHLIAASEQAQNITLRDDELVLNESLTSADVRVLR</sequence>
<accession>A0A2Z3RXE5</accession>
<dbReference type="SUPFAM" id="SSF142823">
    <property type="entry name" value="ComB-like"/>
    <property type="match status" value="1"/>
</dbReference>
<dbReference type="InterPro" id="IPR036702">
    <property type="entry name" value="ComB-like_sf"/>
</dbReference>